<feature type="region of interest" description="Disordered" evidence="11">
    <location>
        <begin position="517"/>
        <end position="554"/>
    </location>
</feature>
<keyword evidence="3 9" id="KW-0863">Zinc-finger</keyword>
<evidence type="ECO:0000256" key="1">
    <source>
        <dbReference type="ARBA" id="ARBA00004123"/>
    </source>
</evidence>
<feature type="region of interest" description="Disordered" evidence="11">
    <location>
        <begin position="83"/>
        <end position="107"/>
    </location>
</feature>
<proteinExistence type="predicted"/>
<evidence type="ECO:0000256" key="4">
    <source>
        <dbReference type="ARBA" id="ARBA00022833"/>
    </source>
</evidence>
<keyword evidence="7" id="KW-0804">Transcription</keyword>
<reference evidence="13 14" key="1">
    <citation type="journal article" date="2006" name="Science">
        <title>Phytophthora genome sequences uncover evolutionary origins and mechanisms of pathogenesis.</title>
        <authorList>
            <person name="Tyler B.M."/>
            <person name="Tripathy S."/>
            <person name="Zhang X."/>
            <person name="Dehal P."/>
            <person name="Jiang R.H."/>
            <person name="Aerts A."/>
            <person name="Arredondo F.D."/>
            <person name="Baxter L."/>
            <person name="Bensasson D."/>
            <person name="Beynon J.L."/>
            <person name="Chapman J."/>
            <person name="Damasceno C.M."/>
            <person name="Dorrance A.E."/>
            <person name="Dou D."/>
            <person name="Dickerman A.W."/>
            <person name="Dubchak I.L."/>
            <person name="Garbelotto M."/>
            <person name="Gijzen M."/>
            <person name="Gordon S.G."/>
            <person name="Govers F."/>
            <person name="Grunwald N.J."/>
            <person name="Huang W."/>
            <person name="Ivors K.L."/>
            <person name="Jones R.W."/>
            <person name="Kamoun S."/>
            <person name="Krampis K."/>
            <person name="Lamour K.H."/>
            <person name="Lee M.K."/>
            <person name="McDonald W.H."/>
            <person name="Medina M."/>
            <person name="Meijer H.J."/>
            <person name="Nordberg E.K."/>
            <person name="Maclean D.J."/>
            <person name="Ospina-Giraldo M.D."/>
            <person name="Morris P.F."/>
            <person name="Phuntumart V."/>
            <person name="Putnam N.H."/>
            <person name="Rash S."/>
            <person name="Rose J.K."/>
            <person name="Sakihama Y."/>
            <person name="Salamov A.A."/>
            <person name="Savidor A."/>
            <person name="Scheuring C.F."/>
            <person name="Smith B.M."/>
            <person name="Sobral B.W."/>
            <person name="Terry A."/>
            <person name="Torto-Alalibo T.A."/>
            <person name="Win J."/>
            <person name="Xu Z."/>
            <person name="Zhang H."/>
            <person name="Grigoriev I.V."/>
            <person name="Rokhsar D.S."/>
            <person name="Boore J.L."/>
        </authorList>
    </citation>
    <scope>NUCLEOTIDE SEQUENCE [LARGE SCALE GENOMIC DNA]</scope>
    <source>
        <strain evidence="13 14">P6497</strain>
    </source>
</reference>
<dbReference type="KEGG" id="psoj:PHYSODRAFT_339296"/>
<keyword evidence="2" id="KW-0479">Metal-binding</keyword>
<dbReference type="GO" id="GO:0009791">
    <property type="term" value="P:post-embryonic development"/>
    <property type="evidence" value="ECO:0007669"/>
    <property type="project" value="UniProtKB-ARBA"/>
</dbReference>
<organism evidence="13 14">
    <name type="scientific">Phytophthora sojae (strain P6497)</name>
    <name type="common">Soybean stem and root rot agent</name>
    <name type="synonym">Phytophthora megasperma f. sp. glycines</name>
    <dbReference type="NCBI Taxonomy" id="1094619"/>
    <lineage>
        <taxon>Eukaryota</taxon>
        <taxon>Sar</taxon>
        <taxon>Stramenopiles</taxon>
        <taxon>Oomycota</taxon>
        <taxon>Peronosporomycetes</taxon>
        <taxon>Peronosporales</taxon>
        <taxon>Peronosporaceae</taxon>
        <taxon>Phytophthora</taxon>
    </lineage>
</organism>
<dbReference type="PANTHER" id="PTHR46481:SF10">
    <property type="entry name" value="ZINC FINGER BED DOMAIN-CONTAINING PROTEIN 39"/>
    <property type="match status" value="1"/>
</dbReference>
<evidence type="ECO:0000256" key="6">
    <source>
        <dbReference type="ARBA" id="ARBA00023125"/>
    </source>
</evidence>
<keyword evidence="6" id="KW-0238">DNA-binding</keyword>
<dbReference type="Pfam" id="PF05699">
    <property type="entry name" value="Dimer_Tnp_hAT"/>
    <property type="match status" value="1"/>
</dbReference>
<sequence>MHRHAEAPEEWRRLKQWLPAELCRDNYVELPDDEWKLLHVLPYVLTMWGATPMGRTPHCARLVRHHEVRCGWAATHGLLPSALVGHPAQHGSSADVSPPQTRQSSAARLVQTTLRDTFLPQSPQAANKSRRKEFQRLKRKLAKARKREEKALASARLNNDRGMLASDRTFGLITQNGAQHLTGTKISQYCKRHMCTRQRSRKRGVNTLRVGGFVSVKVVLFTLTGVQRKMEKELKSLLQQLTLIMMVYNSICALPGTRSESSDPSKLARLLRQQRAALAADTPREDAIDDITARLDAISIRDAASTSRLEKIRQAISELQAERGKQRMKRRMRDHAWYDGKTTHTLFRSTSTKFTDNSVPTLVPDTSAPARDIHDKANIFADAWSPIFNQTPADPSAIDDPLRWTADNSFTDEIQRAVAADISEAEVAAAIDECAAGKACARTPRIPATRKPGRPKHFIWRYFEKITDGSAKPHAECHYCHVVVRSAQPGTNMQRHLKSCCSVPVAVKRIQDAFRDPQPSAAREPVPAAVGSTAAAPGGDVRDGHPAVPVPAPTPTQQQQFEMALAITIYLCALSFVLLFTESQFKTLLKNSASSVAAKAKLSQVKKTIRDQSFWSKLEQVVAFLDPIIEALRELESDNCSTSRVYSRFKWLLNHPAYGTDEVQSPIQAAIKGLVDKRWKHVHTDAIGLAFLLDPHTTLTDFVGTDEKDTIKQGCAFAERSGILDELGVTRAQFNGAMYSFASEKRKWTPAMWRDNEGAAPQDWWPTHANQYPMAWEIARLVFAIPPSSAASERAWSIMDFIHSKKRNRLAVDKVDMLASIYANHLAVSTEGADWARLHSYPESGEALEREATEQ</sequence>
<dbReference type="GeneID" id="20647728"/>
<dbReference type="PANTHER" id="PTHR46481">
    <property type="entry name" value="ZINC FINGER BED DOMAIN-CONTAINING PROTEIN 4"/>
    <property type="match status" value="1"/>
</dbReference>
<evidence type="ECO:0000313" key="13">
    <source>
        <dbReference type="EMBL" id="EGZ08873.1"/>
    </source>
</evidence>
<evidence type="ECO:0000256" key="9">
    <source>
        <dbReference type="PROSITE-ProRule" id="PRU00027"/>
    </source>
</evidence>
<keyword evidence="8" id="KW-0539">Nucleus</keyword>
<keyword evidence="4" id="KW-0862">Zinc</keyword>
<evidence type="ECO:0000256" key="7">
    <source>
        <dbReference type="ARBA" id="ARBA00023163"/>
    </source>
</evidence>
<evidence type="ECO:0000256" key="8">
    <source>
        <dbReference type="ARBA" id="ARBA00023242"/>
    </source>
</evidence>
<dbReference type="GO" id="GO:0008270">
    <property type="term" value="F:zinc ion binding"/>
    <property type="evidence" value="ECO:0007669"/>
    <property type="project" value="UniProtKB-KW"/>
</dbReference>
<dbReference type="Proteomes" id="UP000002640">
    <property type="component" value="Unassembled WGS sequence"/>
</dbReference>
<feature type="domain" description="BED-type" evidence="12">
    <location>
        <begin position="454"/>
        <end position="501"/>
    </location>
</feature>
<evidence type="ECO:0000256" key="5">
    <source>
        <dbReference type="ARBA" id="ARBA00023015"/>
    </source>
</evidence>
<dbReference type="SUPFAM" id="SSF53098">
    <property type="entry name" value="Ribonuclease H-like"/>
    <property type="match status" value="1"/>
</dbReference>
<dbReference type="InterPro" id="IPR008906">
    <property type="entry name" value="HATC_C_dom"/>
</dbReference>
<evidence type="ECO:0000256" key="2">
    <source>
        <dbReference type="ARBA" id="ARBA00022723"/>
    </source>
</evidence>
<gene>
    <name evidence="13" type="ORF">PHYSODRAFT_339296</name>
</gene>
<keyword evidence="14" id="KW-1185">Reference proteome</keyword>
<dbReference type="EMBL" id="JH159160">
    <property type="protein sequence ID" value="EGZ08873.1"/>
    <property type="molecule type" value="Genomic_DNA"/>
</dbReference>
<feature type="compositionally biased region" description="Polar residues" evidence="11">
    <location>
        <begin position="90"/>
        <end position="107"/>
    </location>
</feature>
<accession>G5A6B8</accession>
<dbReference type="InterPro" id="IPR003656">
    <property type="entry name" value="Znf_BED"/>
</dbReference>
<dbReference type="GO" id="GO:0005634">
    <property type="term" value="C:nucleus"/>
    <property type="evidence" value="ECO:0007669"/>
    <property type="project" value="UniProtKB-SubCell"/>
</dbReference>
<dbReference type="InterPro" id="IPR036236">
    <property type="entry name" value="Znf_C2H2_sf"/>
</dbReference>
<dbReference type="SUPFAM" id="SSF57667">
    <property type="entry name" value="beta-beta-alpha zinc fingers"/>
    <property type="match status" value="1"/>
</dbReference>
<evidence type="ECO:0000256" key="3">
    <source>
        <dbReference type="ARBA" id="ARBA00022771"/>
    </source>
</evidence>
<dbReference type="GO" id="GO:0046983">
    <property type="term" value="F:protein dimerization activity"/>
    <property type="evidence" value="ECO:0007669"/>
    <property type="project" value="InterPro"/>
</dbReference>
<dbReference type="PROSITE" id="PS50808">
    <property type="entry name" value="ZF_BED"/>
    <property type="match status" value="1"/>
</dbReference>
<comment type="subcellular location">
    <subcellularLocation>
        <location evidence="1">Nucleus</location>
    </subcellularLocation>
</comment>
<dbReference type="RefSeq" id="XP_009535506.1">
    <property type="nucleotide sequence ID" value="XM_009537211.1"/>
</dbReference>
<evidence type="ECO:0000259" key="12">
    <source>
        <dbReference type="PROSITE" id="PS50808"/>
    </source>
</evidence>
<feature type="coiled-coil region" evidence="10">
    <location>
        <begin position="127"/>
        <end position="158"/>
    </location>
</feature>
<keyword evidence="5" id="KW-0805">Transcription regulation</keyword>
<name>G5A6B8_PHYSP</name>
<dbReference type="InParanoid" id="G5A6B8"/>
<dbReference type="InterPro" id="IPR052035">
    <property type="entry name" value="ZnF_BED_domain_contain"/>
</dbReference>
<dbReference type="InterPro" id="IPR012337">
    <property type="entry name" value="RNaseH-like_sf"/>
</dbReference>
<keyword evidence="10" id="KW-0175">Coiled coil</keyword>
<evidence type="ECO:0000256" key="10">
    <source>
        <dbReference type="SAM" id="Coils"/>
    </source>
</evidence>
<dbReference type="AlphaFoldDB" id="G5A6B8"/>
<dbReference type="GO" id="GO:0003677">
    <property type="term" value="F:DNA binding"/>
    <property type="evidence" value="ECO:0007669"/>
    <property type="project" value="UniProtKB-KW"/>
</dbReference>
<evidence type="ECO:0000256" key="11">
    <source>
        <dbReference type="SAM" id="MobiDB-lite"/>
    </source>
</evidence>
<evidence type="ECO:0000313" key="14">
    <source>
        <dbReference type="Proteomes" id="UP000002640"/>
    </source>
</evidence>
<protein>
    <recommendedName>
        <fullName evidence="12">BED-type domain-containing protein</fullName>
    </recommendedName>
</protein>